<evidence type="ECO:0000256" key="3">
    <source>
        <dbReference type="ARBA" id="ARBA00006914"/>
    </source>
</evidence>
<keyword evidence="14" id="KW-0653">Protein transport</keyword>
<dbReference type="InterPro" id="IPR037171">
    <property type="entry name" value="NagB/RpiA_transferase-like"/>
</dbReference>
<dbReference type="SUPFAM" id="SSF54585">
    <property type="entry name" value="Cdc48 domain 2-like"/>
    <property type="match status" value="1"/>
</dbReference>
<dbReference type="GO" id="GO:0005975">
    <property type="term" value="P:carbohydrate metabolic process"/>
    <property type="evidence" value="ECO:0007669"/>
    <property type="project" value="InterPro"/>
</dbReference>
<dbReference type="FunFam" id="1.10.8.60:FF:000146">
    <property type="entry name" value="Vesicle-fusing ATPase"/>
    <property type="match status" value="1"/>
</dbReference>
<dbReference type="InterPro" id="IPR004018">
    <property type="entry name" value="RPEL_repeat"/>
</dbReference>
<dbReference type="InterPro" id="IPR005900">
    <property type="entry name" value="6-phosphogluconolactonase_DevB"/>
</dbReference>
<keyword evidence="11 18" id="KW-0378">Hydrolase</keyword>
<dbReference type="InterPro" id="IPR024079">
    <property type="entry name" value="MetalloPept_cat_dom_sf"/>
</dbReference>
<dbReference type="Gene3D" id="1.10.8.60">
    <property type="match status" value="1"/>
</dbReference>
<keyword evidence="12 18" id="KW-0862">Zinc</keyword>
<dbReference type="GO" id="GO:0006891">
    <property type="term" value="P:intra-Golgi vesicle-mediated transport"/>
    <property type="evidence" value="ECO:0007669"/>
    <property type="project" value="TreeGrafter"/>
</dbReference>
<feature type="compositionally biased region" description="Low complexity" evidence="19">
    <location>
        <begin position="1745"/>
        <end position="1756"/>
    </location>
</feature>
<dbReference type="FunFam" id="3.40.390.10:FF:000006">
    <property type="entry name" value="Thimet oligopeptidase 1"/>
    <property type="match status" value="1"/>
</dbReference>
<evidence type="ECO:0000256" key="7">
    <source>
        <dbReference type="ARBA" id="ARBA00022670"/>
    </source>
</evidence>
<evidence type="ECO:0000256" key="15">
    <source>
        <dbReference type="ARBA" id="ARBA00023049"/>
    </source>
</evidence>
<dbReference type="GO" id="GO:0004222">
    <property type="term" value="F:metalloendopeptidase activity"/>
    <property type="evidence" value="ECO:0007669"/>
    <property type="project" value="InterPro"/>
</dbReference>
<dbReference type="EMBL" id="JASMQC010000030">
    <property type="protein sequence ID" value="KAK1932207.1"/>
    <property type="molecule type" value="Genomic_DNA"/>
</dbReference>
<dbReference type="SUPFAM" id="SSF100950">
    <property type="entry name" value="NagB/RpiA/CoA transferase-like"/>
    <property type="match status" value="1"/>
</dbReference>
<dbReference type="Pfam" id="PF00004">
    <property type="entry name" value="AAA"/>
    <property type="match status" value="2"/>
</dbReference>
<evidence type="ECO:0000256" key="8">
    <source>
        <dbReference type="ARBA" id="ARBA00022723"/>
    </source>
</evidence>
<dbReference type="FunFam" id="3.40.50.300:FF:000166">
    <property type="entry name" value="vesicle-fusing ATPase isoform X1"/>
    <property type="match status" value="1"/>
</dbReference>
<dbReference type="InterPro" id="IPR003959">
    <property type="entry name" value="ATPase_AAA_core"/>
</dbReference>
<dbReference type="InterPro" id="IPR041569">
    <property type="entry name" value="AAA_lid_3"/>
</dbReference>
<dbReference type="SUPFAM" id="SSF50692">
    <property type="entry name" value="ADC-like"/>
    <property type="match status" value="1"/>
</dbReference>
<dbReference type="CDD" id="cd00009">
    <property type="entry name" value="AAA"/>
    <property type="match status" value="1"/>
</dbReference>
<keyword evidence="4" id="KW-0813">Transport</keyword>
<gene>
    <name evidence="21" type="ORF">P3T76_012201</name>
</gene>
<evidence type="ECO:0000256" key="10">
    <source>
        <dbReference type="ARBA" id="ARBA00022741"/>
    </source>
</evidence>
<dbReference type="PROSITE" id="PS51073">
    <property type="entry name" value="RPEL"/>
    <property type="match status" value="1"/>
</dbReference>
<name>A0AAD9G5I4_9STRA</name>
<dbReference type="GO" id="GO:0006409">
    <property type="term" value="P:tRNA export from nucleus"/>
    <property type="evidence" value="ECO:0007669"/>
    <property type="project" value="UniProtKB-ARBA"/>
</dbReference>
<reference evidence="21" key="1">
    <citation type="submission" date="2023-08" db="EMBL/GenBank/DDBJ databases">
        <title>Reference Genome Resource for the Citrus Pathogen Phytophthora citrophthora.</title>
        <authorList>
            <person name="Moller H."/>
            <person name="Coetzee B."/>
            <person name="Rose L.J."/>
            <person name="Van Niekerk J.M."/>
        </authorList>
    </citation>
    <scope>NUCLEOTIDE SEQUENCE</scope>
    <source>
        <strain evidence="21">STE-U-9442</strain>
    </source>
</reference>
<dbReference type="Pfam" id="PF01182">
    <property type="entry name" value="Glucosamine_iso"/>
    <property type="match status" value="1"/>
</dbReference>
<dbReference type="SUPFAM" id="SSF52540">
    <property type="entry name" value="P-loop containing nucleoside triphosphate hydrolases"/>
    <property type="match status" value="2"/>
</dbReference>
<dbReference type="GO" id="GO:0035494">
    <property type="term" value="P:SNARE complex disassembly"/>
    <property type="evidence" value="ECO:0007669"/>
    <property type="project" value="InterPro"/>
</dbReference>
<comment type="caution">
    <text evidence="21">The sequence shown here is derived from an EMBL/GenBank/DDBJ whole genome shotgun (WGS) entry which is preliminary data.</text>
</comment>
<feature type="domain" description="AAA+ ATPase" evidence="20">
    <location>
        <begin position="1532"/>
        <end position="1669"/>
    </location>
</feature>
<dbReference type="CDD" id="cd06455">
    <property type="entry name" value="M3A_TOP"/>
    <property type="match status" value="1"/>
</dbReference>
<dbReference type="GO" id="GO:0043001">
    <property type="term" value="P:Golgi to plasma membrane protein transport"/>
    <property type="evidence" value="ECO:0007669"/>
    <property type="project" value="TreeGrafter"/>
</dbReference>
<sequence length="2072" mass="230995">MITPDEVGNTVGQLIFDLSKQAIATHGRFTVALSGGSLPKILNKGLQAIKGDVDFSKWFVYFADERCVPLDHDDSNYKACKAALFDFIPVPASQIYTIDASLTPEAMAVDYTKKLAEVWGADVLPRFDLILLGMGPDGHTCSLFPGHPLLEEKKLFVASIEDSPKPPPQRITLTYPVVNNAANVAFVATGAGKAELIPHMIGIEKRSPPLPAANVKPTDGVVYWFIDEDAAAKLSDEARIRPFKDNVKNALAVAACAAALAGLALWAHNKQQQKTRLLRKQLTHLRFDLSVEEIEAETQQILKDMKQVDDEIAALASTAVTFENTAQRLIDLDHEMLSRVTNVTFLGQVAADKQTRDACTKADEAIEDFSVQRSMRADVYKAVNALYKSSSYQKLDKVTQRYVHRLVQDFERNGLQLPEEKQKEVQAWKQKLSKLGIQFQQNLSEETIEVKFSHDELKGLSDDFIAALEKGDDGKYTIALSYPTVFPILNTCTVESTRKAVEYAFNRRCISTNVAILEEMLEIRHKVALALGYENHAAYVLEQRMAESPANVKKFLNDLDNKLVPLAKKDLDDLLKLKEADCERNGWKFDGKINMWDFRFYMDQYVKKHCSIDSEKLREYFPLTHVTAELLSMYQELLSLKFVEISQPHVWHEDVRMFAVYDARPGRIGNLVGHFYLDLFPRAGKYGHAACFTLQQGCANSAGVREYPAAAMVANFNAPTKSKPSLLGHQEVVTYFHEFGHVMHCLCSEVDIPRFAGTRVERDFVEAPSQMLENWCWEKEPLQRLSSHYETGEKLSDDLIARLISTKNANTGLLNKRQLLFAIFDQSIHSKPKSNTAQLLKQLQTEIMLIDMTPETNFAGSFGHLAGGYDAQYYGYMWSEVFSMDMFVSRFKKEGLMNPKTGLAYRELILARGGSVDASVMLEDFLGRAPNQDAFLLSKGLKFIYVNVMYTKEQTDSRHVFIKQFIKRLPRPKTMAFEAAVVGLPGNSYAFTNCVYVHLDDFMSLVKQTPPGVVTKEDLRAHGLNVWINRKFVMAAKPHKDIQPGSVAVGTMQRMCVGLPLNQACEVSVYAPSSAAKGVLSTVTFEIQQVLTRAQGNDLRVVDCSLLKDVFEAEYTHQVFAVGQLMAVRVDGLPLRLQCMSIDTVDEDKNSPNSYAPRVGAYLHGAIINFTKGKDAPIRLTNQSSGMTRTVFKPDFDFTKLGIGGLDKEFNDIFRRAFASRLFPTDVIQKLGIQHVRGMLLFGPPGCGKTLIARKISQALTAKEPKVVNGPEILDKFVGESERKIRELFSDARKDQEELGDESDVHIIIFDEIDAICKQRGSSRDGTGVGDSVVNQLLTQIDGVDSLNNVLVIGMTNRKDMLDEALMRPGRLEVQIEINLPDEKGRAQILKIHTERARDKGALHPKVIADLDNCLDPSKFVSDDPDYKNLVQRTKNFSGAEIEGLVRAATAHALSRGTDGRTMHAIANFNPEISMEDFTLALEEVKPKFGAPSDQLALYYKNGLIPYGSSFTDVREALTRVIEQVRSNDKTPLMSVLLHGERGSGKTALATYCAVASEFPLVRMVKASELISRAESGKCSYIYNLFEEAYRSPLSIIILDDIERLMDYVALGPRFSNLVLQALMVLVRNPVPVAGRKLVVIGVTSNIAAMQAVELSDVFDLCLEVPQLTQKDELDAVLTHTGLPVADHHKDEVLTLLSDRPISVKKLLLVTEMAKEELNRTGESNITAQQLIECAYKFSKGGKNKTPTSTPTATAKKTLDGGPDQEPLATDEQATAKEQRRRASLKIDHMLEVRPDAEALEQRNVLPTASPNVAPTLQGVQKKLQRKMSADELSHKLESRPDVQELRDLAIVHGDGVAPSLQATQEKLQRQLNSDKVHHRLTKRPSIEELRTTGVLETSAELAPSLTATAKKLERNLVQNQVSHLLESRPEKEELVHQNILEDQDAAVAPVLQGAKHQLERQLKADQIARQLRHRPSVTELEEKGIIDEGELGEDGLPKKRSLSQRARYALALKAASRIAADKLISAEEKARLKDLILSDDETVVAALECYELDEDIEEMLDTLYRVAKVSS</sequence>
<evidence type="ECO:0000256" key="13">
    <source>
        <dbReference type="ARBA" id="ARBA00022840"/>
    </source>
</evidence>
<dbReference type="Gene3D" id="1.10.1370.10">
    <property type="entry name" value="Neurolysin, domain 3"/>
    <property type="match status" value="1"/>
</dbReference>
<feature type="repeat" description="RPEL" evidence="17">
    <location>
        <begin position="1966"/>
        <end position="1991"/>
    </location>
</feature>
<evidence type="ECO:0000256" key="11">
    <source>
        <dbReference type="ARBA" id="ARBA00022801"/>
    </source>
</evidence>
<dbReference type="Gene3D" id="1.20.1050.40">
    <property type="entry name" value="Endopeptidase. Chain P, domain 1"/>
    <property type="match status" value="1"/>
</dbReference>
<dbReference type="InterPro" id="IPR003960">
    <property type="entry name" value="ATPase_AAA_CS"/>
</dbReference>
<accession>A0AAD9G5I4</accession>
<dbReference type="PANTHER" id="PTHR23078:SF3">
    <property type="entry name" value="VESICLE-FUSING ATPASE"/>
    <property type="match status" value="1"/>
</dbReference>
<comment type="function">
    <text evidence="16">May be involved in regulation of tRNA subcellular distribution.</text>
</comment>
<dbReference type="FunFam" id="2.40.40.20:FF:000028">
    <property type="entry name" value="Vesicle-fusing ATPase"/>
    <property type="match status" value="1"/>
</dbReference>
<keyword evidence="8 18" id="KW-0479">Metal-binding</keyword>
<evidence type="ECO:0000256" key="5">
    <source>
        <dbReference type="ARBA" id="ARBA00022490"/>
    </source>
</evidence>
<dbReference type="NCBIfam" id="TIGR01198">
    <property type="entry name" value="pgl"/>
    <property type="match status" value="1"/>
</dbReference>
<organism evidence="21 22">
    <name type="scientific">Phytophthora citrophthora</name>
    <dbReference type="NCBI Taxonomy" id="4793"/>
    <lineage>
        <taxon>Eukaryota</taxon>
        <taxon>Sar</taxon>
        <taxon>Stramenopiles</taxon>
        <taxon>Oomycota</taxon>
        <taxon>Peronosporomycetes</taxon>
        <taxon>Peronosporales</taxon>
        <taxon>Peronosporaceae</taxon>
        <taxon>Phytophthora</taxon>
    </lineage>
</organism>
<dbReference type="GO" id="GO:0017057">
    <property type="term" value="F:6-phosphogluconolactonase activity"/>
    <property type="evidence" value="ECO:0007669"/>
    <property type="project" value="InterPro"/>
</dbReference>
<dbReference type="SMART" id="SM00382">
    <property type="entry name" value="AAA"/>
    <property type="match status" value="2"/>
</dbReference>
<dbReference type="GO" id="GO:0005524">
    <property type="term" value="F:ATP binding"/>
    <property type="evidence" value="ECO:0007669"/>
    <property type="project" value="UniProtKB-KW"/>
</dbReference>
<dbReference type="InterPro" id="IPR024077">
    <property type="entry name" value="Neurolysin/TOP_dom2"/>
</dbReference>
<dbReference type="InterPro" id="IPR003593">
    <property type="entry name" value="AAA+_ATPase"/>
</dbReference>
<dbReference type="Pfam" id="PF17862">
    <property type="entry name" value="AAA_lid_3"/>
    <property type="match status" value="1"/>
</dbReference>
<protein>
    <submittedName>
        <fullName evidence="21">Thimet oligopeptidase</fullName>
    </submittedName>
</protein>
<evidence type="ECO:0000256" key="9">
    <source>
        <dbReference type="ARBA" id="ARBA00022737"/>
    </source>
</evidence>
<dbReference type="InterPro" id="IPR027417">
    <property type="entry name" value="P-loop_NTPase"/>
</dbReference>
<dbReference type="InterPro" id="IPR009010">
    <property type="entry name" value="Asp_de-COase-like_dom_sf"/>
</dbReference>
<dbReference type="InterPro" id="IPR029067">
    <property type="entry name" value="CDC48_domain_2-like_sf"/>
</dbReference>
<evidence type="ECO:0000259" key="20">
    <source>
        <dbReference type="SMART" id="SM00382"/>
    </source>
</evidence>
<dbReference type="FunFam" id="3.40.50.1360:FF:000017">
    <property type="entry name" value="6-phosphogluconolactonase-like protein"/>
    <property type="match status" value="1"/>
</dbReference>
<dbReference type="GO" id="GO:0046872">
    <property type="term" value="F:metal ion binding"/>
    <property type="evidence" value="ECO:0007669"/>
    <property type="project" value="UniProtKB-UniRule"/>
</dbReference>
<comment type="similarity">
    <text evidence="3">Belongs to the AAA ATPase family.</text>
</comment>
<feature type="domain" description="AAA+ ATPase" evidence="20">
    <location>
        <begin position="1235"/>
        <end position="1382"/>
    </location>
</feature>
<evidence type="ECO:0000256" key="1">
    <source>
        <dbReference type="ARBA" id="ARBA00004496"/>
    </source>
</evidence>
<comment type="subcellular location">
    <subcellularLocation>
        <location evidence="1">Cytoplasm</location>
    </subcellularLocation>
</comment>
<comment type="similarity">
    <text evidence="2 18">Belongs to the peptidase M3 family.</text>
</comment>
<keyword evidence="6" id="KW-0597">Phosphoprotein</keyword>
<keyword evidence="15 18" id="KW-0482">Metalloprotease</keyword>
<keyword evidence="22" id="KW-1185">Reference proteome</keyword>
<dbReference type="SUPFAM" id="SSF55486">
    <property type="entry name" value="Metalloproteases ('zincins'), catalytic domain"/>
    <property type="match status" value="1"/>
</dbReference>
<dbReference type="InterPro" id="IPR006148">
    <property type="entry name" value="Glc/Gal-6P_isomerase"/>
</dbReference>
<keyword evidence="5" id="KW-0963">Cytoplasm</keyword>
<dbReference type="PROSITE" id="PS00674">
    <property type="entry name" value="AAA"/>
    <property type="match status" value="1"/>
</dbReference>
<dbReference type="InterPro" id="IPR024080">
    <property type="entry name" value="Neurolysin/TOP_N"/>
</dbReference>
<keyword evidence="13" id="KW-0067">ATP-binding</keyword>
<dbReference type="GO" id="GO:0006098">
    <property type="term" value="P:pentose-phosphate shunt"/>
    <property type="evidence" value="ECO:0007669"/>
    <property type="project" value="InterPro"/>
</dbReference>
<dbReference type="Gene3D" id="3.40.50.1360">
    <property type="match status" value="1"/>
</dbReference>
<keyword evidence="9" id="KW-0677">Repeat</keyword>
<evidence type="ECO:0000313" key="22">
    <source>
        <dbReference type="Proteomes" id="UP001259832"/>
    </source>
</evidence>
<keyword evidence="10" id="KW-0547">Nucleotide-binding</keyword>
<evidence type="ECO:0000256" key="14">
    <source>
        <dbReference type="ARBA" id="ARBA00022927"/>
    </source>
</evidence>
<dbReference type="Gene3D" id="3.40.50.300">
    <property type="entry name" value="P-loop containing nucleotide triphosphate hydrolases"/>
    <property type="match status" value="2"/>
</dbReference>
<dbReference type="SMART" id="SM00707">
    <property type="entry name" value="RPEL"/>
    <property type="match status" value="5"/>
</dbReference>
<dbReference type="Pfam" id="PF01432">
    <property type="entry name" value="Peptidase_M3"/>
    <property type="match status" value="1"/>
</dbReference>
<comment type="cofactor">
    <cofactor evidence="18">
        <name>Zn(2+)</name>
        <dbReference type="ChEBI" id="CHEBI:29105"/>
    </cofactor>
    <text evidence="18">Binds 1 zinc ion.</text>
</comment>
<dbReference type="GO" id="GO:0006508">
    <property type="term" value="P:proteolysis"/>
    <property type="evidence" value="ECO:0007669"/>
    <property type="project" value="UniProtKB-KW"/>
</dbReference>
<dbReference type="PANTHER" id="PTHR23078">
    <property type="entry name" value="VESICULAR-FUSION PROTEIN NSF"/>
    <property type="match status" value="1"/>
</dbReference>
<keyword evidence="7 18" id="KW-0645">Protease</keyword>
<evidence type="ECO:0000256" key="12">
    <source>
        <dbReference type="ARBA" id="ARBA00022833"/>
    </source>
</evidence>
<dbReference type="Gene3D" id="3.40.390.10">
    <property type="entry name" value="Collagenase (Catalytic Domain)"/>
    <property type="match status" value="1"/>
</dbReference>
<evidence type="ECO:0000256" key="6">
    <source>
        <dbReference type="ARBA" id="ARBA00022553"/>
    </source>
</evidence>
<dbReference type="GO" id="GO:0005795">
    <property type="term" value="C:Golgi stack"/>
    <property type="evidence" value="ECO:0007669"/>
    <property type="project" value="TreeGrafter"/>
</dbReference>
<evidence type="ECO:0000256" key="17">
    <source>
        <dbReference type="PROSITE-ProRule" id="PRU00401"/>
    </source>
</evidence>
<dbReference type="Proteomes" id="UP001259832">
    <property type="component" value="Unassembled WGS sequence"/>
</dbReference>
<dbReference type="InterPro" id="IPR039812">
    <property type="entry name" value="Vesicle-fus_ATPase"/>
</dbReference>
<proteinExistence type="inferred from homology"/>
<evidence type="ECO:0000256" key="18">
    <source>
        <dbReference type="RuleBase" id="RU003435"/>
    </source>
</evidence>
<evidence type="ECO:0000256" key="2">
    <source>
        <dbReference type="ARBA" id="ARBA00006040"/>
    </source>
</evidence>
<evidence type="ECO:0000256" key="4">
    <source>
        <dbReference type="ARBA" id="ARBA00022448"/>
    </source>
</evidence>
<evidence type="ECO:0000256" key="19">
    <source>
        <dbReference type="SAM" id="MobiDB-lite"/>
    </source>
</evidence>
<dbReference type="Gene3D" id="2.40.40.20">
    <property type="match status" value="1"/>
</dbReference>
<dbReference type="FunFam" id="3.40.50.300:FF:000187">
    <property type="entry name" value="Vesicular-fusion ATPase SEC18"/>
    <property type="match status" value="1"/>
</dbReference>
<dbReference type="Gene3D" id="6.10.140.2040">
    <property type="match status" value="2"/>
</dbReference>
<evidence type="ECO:0000256" key="16">
    <source>
        <dbReference type="ARBA" id="ARBA00054376"/>
    </source>
</evidence>
<feature type="region of interest" description="Disordered" evidence="19">
    <location>
        <begin position="1741"/>
        <end position="1779"/>
    </location>
</feature>
<dbReference type="InterPro" id="IPR001567">
    <property type="entry name" value="Pept_M3A_M3B_dom"/>
</dbReference>
<dbReference type="Gene3D" id="6.10.150.10">
    <property type="match status" value="1"/>
</dbReference>
<dbReference type="Gene3D" id="3.10.330.10">
    <property type="match status" value="1"/>
</dbReference>
<dbReference type="GO" id="GO:0016887">
    <property type="term" value="F:ATP hydrolysis activity"/>
    <property type="evidence" value="ECO:0007669"/>
    <property type="project" value="InterPro"/>
</dbReference>
<dbReference type="CDD" id="cd01400">
    <property type="entry name" value="6PGL"/>
    <property type="match status" value="1"/>
</dbReference>
<evidence type="ECO:0000313" key="21">
    <source>
        <dbReference type="EMBL" id="KAK1932207.1"/>
    </source>
</evidence>